<evidence type="ECO:0000313" key="1">
    <source>
        <dbReference type="EMBL" id="SUZ88324.1"/>
    </source>
</evidence>
<gene>
    <name evidence="1" type="ORF">METZ01_LOCUS41178</name>
</gene>
<name>A0A381RAT8_9ZZZZ</name>
<dbReference type="AlphaFoldDB" id="A0A381RAT8"/>
<sequence>MVPARLRDIALSIGVVELRGIEPLTPSMPWKCSTN</sequence>
<dbReference type="EMBL" id="UINC01001765">
    <property type="protein sequence ID" value="SUZ88324.1"/>
    <property type="molecule type" value="Genomic_DNA"/>
</dbReference>
<accession>A0A381RAT8</accession>
<protein>
    <submittedName>
        <fullName evidence="1">Uncharacterized protein</fullName>
    </submittedName>
</protein>
<organism evidence="1">
    <name type="scientific">marine metagenome</name>
    <dbReference type="NCBI Taxonomy" id="408172"/>
    <lineage>
        <taxon>unclassified sequences</taxon>
        <taxon>metagenomes</taxon>
        <taxon>ecological metagenomes</taxon>
    </lineage>
</organism>
<reference evidence="1" key="1">
    <citation type="submission" date="2018-05" db="EMBL/GenBank/DDBJ databases">
        <authorList>
            <person name="Lanie J.A."/>
            <person name="Ng W.-L."/>
            <person name="Kazmierczak K.M."/>
            <person name="Andrzejewski T.M."/>
            <person name="Davidsen T.M."/>
            <person name="Wayne K.J."/>
            <person name="Tettelin H."/>
            <person name="Glass J.I."/>
            <person name="Rusch D."/>
            <person name="Podicherti R."/>
            <person name="Tsui H.-C.T."/>
            <person name="Winkler M.E."/>
        </authorList>
    </citation>
    <scope>NUCLEOTIDE SEQUENCE</scope>
</reference>
<proteinExistence type="predicted"/>